<evidence type="ECO:0008006" key="8">
    <source>
        <dbReference type="Google" id="ProtNLM"/>
    </source>
</evidence>
<dbReference type="PROSITE" id="PS51257">
    <property type="entry name" value="PROKAR_LIPOPROTEIN"/>
    <property type="match status" value="1"/>
</dbReference>
<evidence type="ECO:0000313" key="7">
    <source>
        <dbReference type="Proteomes" id="UP000220102"/>
    </source>
</evidence>
<dbReference type="PANTHER" id="PTHR42953:SF3">
    <property type="entry name" value="HIGH-AFFINITY ZINC UPTAKE SYSTEM PROTEIN ZNUA"/>
    <property type="match status" value="1"/>
</dbReference>
<dbReference type="GO" id="GO:0030001">
    <property type="term" value="P:metal ion transport"/>
    <property type="evidence" value="ECO:0007669"/>
    <property type="project" value="InterPro"/>
</dbReference>
<feature type="compositionally biased region" description="Basic and acidic residues" evidence="5">
    <location>
        <begin position="132"/>
        <end position="151"/>
    </location>
</feature>
<gene>
    <name evidence="6" type="ORF">CRI94_05250</name>
</gene>
<dbReference type="PRINTS" id="PR00690">
    <property type="entry name" value="ADHESNFAMILY"/>
</dbReference>
<dbReference type="EMBL" id="PDEQ01000002">
    <property type="protein sequence ID" value="PEN14434.1"/>
    <property type="molecule type" value="Genomic_DNA"/>
</dbReference>
<keyword evidence="2 4" id="KW-0813">Transport</keyword>
<evidence type="ECO:0000313" key="6">
    <source>
        <dbReference type="EMBL" id="PEN14434.1"/>
    </source>
</evidence>
<dbReference type="Gene3D" id="3.40.50.1980">
    <property type="entry name" value="Nitrogenase molybdenum iron protein domain"/>
    <property type="match status" value="2"/>
</dbReference>
<evidence type="ECO:0000256" key="4">
    <source>
        <dbReference type="RuleBase" id="RU003512"/>
    </source>
</evidence>
<protein>
    <recommendedName>
        <fullName evidence="8">Zinc ABC transporter substrate-binding protein</fullName>
    </recommendedName>
</protein>
<dbReference type="GO" id="GO:0046872">
    <property type="term" value="F:metal ion binding"/>
    <property type="evidence" value="ECO:0007669"/>
    <property type="project" value="InterPro"/>
</dbReference>
<evidence type="ECO:0000256" key="3">
    <source>
        <dbReference type="ARBA" id="ARBA00022729"/>
    </source>
</evidence>
<proteinExistence type="inferred from homology"/>
<evidence type="ECO:0000256" key="5">
    <source>
        <dbReference type="SAM" id="MobiDB-lite"/>
    </source>
</evidence>
<evidence type="ECO:0000256" key="1">
    <source>
        <dbReference type="ARBA" id="ARBA00011028"/>
    </source>
</evidence>
<accession>A0A2A8D0L8</accession>
<comment type="similarity">
    <text evidence="1 4">Belongs to the bacterial solute-binding protein 9 family.</text>
</comment>
<sequence>MRILLSPWRGRCTLLLICLLFVGCTDDEASSELPPGADAKPSITTTIPPLGMILRPLVEGRAEVRVLLDPGQSPHTYEPTPSAVRELSGSLMLVHADEHLDGWVASLPAKQTVALVPLLPEAQRLQMPPAASKDHAHAEESNGGHEHGEVDPHFWTSPRAVHSLLPALVDTLCTADPGGCATYQMNADSLGTQLEALDVRISTMLKPVEGMHVGLSQPFFRYFLQRYGLHVAEIIEPRPAKEPSPQQLSRQIRQLQGADVRVIFTQAQLPDRSARAVADAAEIATVNLDPIGGVEGRASYAELLEYNATQILNALGPEPTSSPSR</sequence>
<feature type="region of interest" description="Disordered" evidence="5">
    <location>
        <begin position="127"/>
        <end position="151"/>
    </location>
</feature>
<dbReference type="RefSeq" id="WP_098074613.1">
    <property type="nucleotide sequence ID" value="NZ_PDEQ01000002.1"/>
</dbReference>
<dbReference type="SUPFAM" id="SSF53807">
    <property type="entry name" value="Helical backbone' metal receptor"/>
    <property type="match status" value="1"/>
</dbReference>
<name>A0A2A8D0L8_9BACT</name>
<dbReference type="PANTHER" id="PTHR42953">
    <property type="entry name" value="HIGH-AFFINITY ZINC UPTAKE SYSTEM PROTEIN ZNUA-RELATED"/>
    <property type="match status" value="1"/>
</dbReference>
<keyword evidence="3" id="KW-0732">Signal</keyword>
<keyword evidence="7" id="KW-1185">Reference proteome</keyword>
<organism evidence="6 7">
    <name type="scientific">Longibacter salinarum</name>
    <dbReference type="NCBI Taxonomy" id="1850348"/>
    <lineage>
        <taxon>Bacteria</taxon>
        <taxon>Pseudomonadati</taxon>
        <taxon>Rhodothermota</taxon>
        <taxon>Rhodothermia</taxon>
        <taxon>Rhodothermales</taxon>
        <taxon>Salisaetaceae</taxon>
        <taxon>Longibacter</taxon>
    </lineage>
</organism>
<reference evidence="6 7" key="1">
    <citation type="submission" date="2017-10" db="EMBL/GenBank/DDBJ databases">
        <title>Draft genome of Longibacter Salinarum.</title>
        <authorList>
            <person name="Goh K.M."/>
            <person name="Shamsir M.S."/>
            <person name="Lim S.W."/>
        </authorList>
    </citation>
    <scope>NUCLEOTIDE SEQUENCE [LARGE SCALE GENOMIC DNA]</scope>
    <source>
        <strain evidence="6 7">KCTC 52045</strain>
    </source>
</reference>
<dbReference type="GO" id="GO:0007155">
    <property type="term" value="P:cell adhesion"/>
    <property type="evidence" value="ECO:0007669"/>
    <property type="project" value="InterPro"/>
</dbReference>
<dbReference type="OrthoDB" id="9810636at2"/>
<dbReference type="Pfam" id="PF01297">
    <property type="entry name" value="ZnuA"/>
    <property type="match status" value="1"/>
</dbReference>
<comment type="caution">
    <text evidence="6">The sequence shown here is derived from an EMBL/GenBank/DDBJ whole genome shotgun (WGS) entry which is preliminary data.</text>
</comment>
<dbReference type="Proteomes" id="UP000220102">
    <property type="component" value="Unassembled WGS sequence"/>
</dbReference>
<dbReference type="InterPro" id="IPR006128">
    <property type="entry name" value="Lipoprotein_PsaA-like"/>
</dbReference>
<evidence type="ECO:0000256" key="2">
    <source>
        <dbReference type="ARBA" id="ARBA00022448"/>
    </source>
</evidence>
<dbReference type="InterPro" id="IPR050492">
    <property type="entry name" value="Bact_metal-bind_prot9"/>
</dbReference>
<dbReference type="AlphaFoldDB" id="A0A2A8D0L8"/>
<dbReference type="InterPro" id="IPR006127">
    <property type="entry name" value="ZnuA-like"/>
</dbReference>